<organism evidence="2 3">
    <name type="scientific">Phytophthora lilii</name>
    <dbReference type="NCBI Taxonomy" id="2077276"/>
    <lineage>
        <taxon>Eukaryota</taxon>
        <taxon>Sar</taxon>
        <taxon>Stramenopiles</taxon>
        <taxon>Oomycota</taxon>
        <taxon>Peronosporomycetes</taxon>
        <taxon>Peronosporales</taxon>
        <taxon>Peronosporaceae</taxon>
        <taxon>Phytophthora</taxon>
    </lineage>
</organism>
<accession>A0A9W6U9G3</accession>
<gene>
    <name evidence="2" type="ORF">Plil01_001164100</name>
</gene>
<name>A0A9W6U9G3_9STRA</name>
<sequence length="540" mass="60667">MKVGSSDAELGLSVEQQQQRSLQEKFLLLLVWISLGVFPLILRVRSFIHFVTPHKISLHLIVPVEAVKETTDLRHACPVKELYVANVYWNVLPTHYMPVQEGTLCHFVIPQYNVHGVYFLGIEHSAPSSNTQGDCEDDSFFIDYYFYHGSFGYYAFYEEGAGSYCAQDEKGYVLMKGLGTFDSNGAKLATNQATTGYRTSYWYGIIGSLWIAYRCCILRRSFILCLGHSTRCGNTEHHIPLAEALVYVQESMRLSAHNANNYHRLILVYVLMEGVMSELFMLIALEGGIGRLQYISLGYNLSGVMSMLFEMIESSGCLKENIRCFLKRLLFNHETVLIGELVCAGLMQKYLTSLNRSSLKDTDAEAVVASYYVWSLVGHSSIVLGCVLILVAVRALGAVAYVRCRHGSFAVLTAPCCIDTVMGVRCKLIMLAGYIYENGKLYYRSRTLATFGILRMVCEDGSEYVAFHKLTWISPKQDLFAIGIVSHQRVTWCKERPCDGIVSMFSRKLGGSSSEGSYRRRRAGNRVVIVPTTLDLLQVS</sequence>
<dbReference type="Proteomes" id="UP001165083">
    <property type="component" value="Unassembled WGS sequence"/>
</dbReference>
<dbReference type="OrthoDB" id="125947at2759"/>
<dbReference type="AlphaFoldDB" id="A0A9W6U9G3"/>
<comment type="caution">
    <text evidence="2">The sequence shown here is derived from an EMBL/GenBank/DDBJ whole genome shotgun (WGS) entry which is preliminary data.</text>
</comment>
<evidence type="ECO:0000256" key="1">
    <source>
        <dbReference type="SAM" id="Phobius"/>
    </source>
</evidence>
<evidence type="ECO:0000313" key="3">
    <source>
        <dbReference type="Proteomes" id="UP001165083"/>
    </source>
</evidence>
<keyword evidence="1" id="KW-1133">Transmembrane helix</keyword>
<protein>
    <submittedName>
        <fullName evidence="2">Unnamed protein product</fullName>
    </submittedName>
</protein>
<reference evidence="2" key="1">
    <citation type="submission" date="2023-04" db="EMBL/GenBank/DDBJ databases">
        <title>Phytophthora lilii NBRC 32176.</title>
        <authorList>
            <person name="Ichikawa N."/>
            <person name="Sato H."/>
            <person name="Tonouchi N."/>
        </authorList>
    </citation>
    <scope>NUCLEOTIDE SEQUENCE</scope>
    <source>
        <strain evidence="2">NBRC 32176</strain>
    </source>
</reference>
<keyword evidence="3" id="KW-1185">Reference proteome</keyword>
<proteinExistence type="predicted"/>
<keyword evidence="1" id="KW-0472">Membrane</keyword>
<feature type="transmembrane region" description="Helical" evidence="1">
    <location>
        <begin position="26"/>
        <end position="44"/>
    </location>
</feature>
<dbReference type="EMBL" id="BSXW01000675">
    <property type="protein sequence ID" value="GMF27760.1"/>
    <property type="molecule type" value="Genomic_DNA"/>
</dbReference>
<keyword evidence="1" id="KW-0812">Transmembrane</keyword>
<evidence type="ECO:0000313" key="2">
    <source>
        <dbReference type="EMBL" id="GMF27760.1"/>
    </source>
</evidence>